<evidence type="ECO:0000256" key="1">
    <source>
        <dbReference type="ARBA" id="ARBA00022723"/>
    </source>
</evidence>
<dbReference type="STRING" id="158441.A0A226E0G9"/>
<dbReference type="AlphaFoldDB" id="A0A226E0G9"/>
<organism evidence="6 7">
    <name type="scientific">Folsomia candida</name>
    <name type="common">Springtail</name>
    <dbReference type="NCBI Taxonomy" id="158441"/>
    <lineage>
        <taxon>Eukaryota</taxon>
        <taxon>Metazoa</taxon>
        <taxon>Ecdysozoa</taxon>
        <taxon>Arthropoda</taxon>
        <taxon>Hexapoda</taxon>
        <taxon>Collembola</taxon>
        <taxon>Entomobryomorpha</taxon>
        <taxon>Isotomoidea</taxon>
        <taxon>Isotomidae</taxon>
        <taxon>Proisotominae</taxon>
        <taxon>Folsomia</taxon>
    </lineage>
</organism>
<keyword evidence="7" id="KW-1185">Reference proteome</keyword>
<feature type="domain" description="EF-hand" evidence="5">
    <location>
        <begin position="65"/>
        <end position="100"/>
    </location>
</feature>
<feature type="region of interest" description="Disordered" evidence="4">
    <location>
        <begin position="270"/>
        <end position="290"/>
    </location>
</feature>
<feature type="domain" description="EF-hand" evidence="5">
    <location>
        <begin position="148"/>
        <end position="183"/>
    </location>
</feature>
<dbReference type="PANTHER" id="PTHR23055">
    <property type="entry name" value="CALCIUM BINDING PROTEINS"/>
    <property type="match status" value="1"/>
</dbReference>
<dbReference type="PROSITE" id="PS50222">
    <property type="entry name" value="EF_HAND_2"/>
    <property type="match status" value="3"/>
</dbReference>
<reference evidence="6 7" key="1">
    <citation type="submission" date="2015-12" db="EMBL/GenBank/DDBJ databases">
        <title>The genome of Folsomia candida.</title>
        <authorList>
            <person name="Faddeeva A."/>
            <person name="Derks M.F."/>
            <person name="Anvar Y."/>
            <person name="Smit S."/>
            <person name="Van Straalen N."/>
            <person name="Roelofs D."/>
        </authorList>
    </citation>
    <scope>NUCLEOTIDE SEQUENCE [LARGE SCALE GENOMIC DNA]</scope>
    <source>
        <strain evidence="6 7">VU population</strain>
        <tissue evidence="6">Whole body</tissue>
    </source>
</reference>
<feature type="region of interest" description="Disordered" evidence="4">
    <location>
        <begin position="222"/>
        <end position="254"/>
    </location>
</feature>
<dbReference type="Pfam" id="PF13202">
    <property type="entry name" value="EF-hand_5"/>
    <property type="match status" value="1"/>
</dbReference>
<dbReference type="GO" id="GO:0005509">
    <property type="term" value="F:calcium ion binding"/>
    <property type="evidence" value="ECO:0007669"/>
    <property type="project" value="InterPro"/>
</dbReference>
<dbReference type="InterPro" id="IPR002048">
    <property type="entry name" value="EF_hand_dom"/>
</dbReference>
<dbReference type="Gene3D" id="1.10.238.10">
    <property type="entry name" value="EF-hand"/>
    <property type="match status" value="1"/>
</dbReference>
<dbReference type="CDD" id="cd00051">
    <property type="entry name" value="EFh"/>
    <property type="match status" value="2"/>
</dbReference>
<dbReference type="InterPro" id="IPR018247">
    <property type="entry name" value="EF_Hand_1_Ca_BS"/>
</dbReference>
<protein>
    <submittedName>
        <fullName evidence="6">EF-hand calcium-binding domain-containing protein 1</fullName>
    </submittedName>
</protein>
<comment type="caution">
    <text evidence="6">The sequence shown here is derived from an EMBL/GenBank/DDBJ whole genome shotgun (WGS) entry which is preliminary data.</text>
</comment>
<dbReference type="PRINTS" id="PR00450">
    <property type="entry name" value="RECOVERIN"/>
</dbReference>
<keyword evidence="1" id="KW-0479">Metal-binding</keyword>
<dbReference type="EMBL" id="LNIX01000008">
    <property type="protein sequence ID" value="OXA51245.1"/>
    <property type="molecule type" value="Genomic_DNA"/>
</dbReference>
<keyword evidence="2" id="KW-0677">Repeat</keyword>
<dbReference type="Proteomes" id="UP000198287">
    <property type="component" value="Unassembled WGS sequence"/>
</dbReference>
<dbReference type="Pfam" id="PF13499">
    <property type="entry name" value="EF-hand_7"/>
    <property type="match status" value="1"/>
</dbReference>
<dbReference type="InterPro" id="IPR028846">
    <property type="entry name" value="Recoverin"/>
</dbReference>
<proteinExistence type="predicted"/>
<evidence type="ECO:0000256" key="3">
    <source>
        <dbReference type="ARBA" id="ARBA00022837"/>
    </source>
</evidence>
<evidence type="ECO:0000259" key="5">
    <source>
        <dbReference type="PROSITE" id="PS50222"/>
    </source>
</evidence>
<evidence type="ECO:0000313" key="6">
    <source>
        <dbReference type="EMBL" id="OXA51245.1"/>
    </source>
</evidence>
<evidence type="ECO:0000256" key="4">
    <source>
        <dbReference type="SAM" id="MobiDB-lite"/>
    </source>
</evidence>
<dbReference type="SUPFAM" id="SSF47473">
    <property type="entry name" value="EF-hand"/>
    <property type="match status" value="1"/>
</dbReference>
<keyword evidence="3" id="KW-0106">Calcium</keyword>
<evidence type="ECO:0000256" key="2">
    <source>
        <dbReference type="ARBA" id="ARBA00022737"/>
    </source>
</evidence>
<feature type="domain" description="EF-hand" evidence="5">
    <location>
        <begin position="101"/>
        <end position="136"/>
    </location>
</feature>
<dbReference type="PANTHER" id="PTHR23055:SF60">
    <property type="entry name" value="CALAXIN"/>
    <property type="match status" value="1"/>
</dbReference>
<name>A0A226E0G9_FOLCA</name>
<dbReference type="PROSITE" id="PS00018">
    <property type="entry name" value="EF_HAND_1"/>
    <property type="match status" value="3"/>
</dbReference>
<gene>
    <name evidence="6" type="ORF">Fcan01_13933</name>
</gene>
<dbReference type="InterPro" id="IPR011992">
    <property type="entry name" value="EF-hand-dom_pair"/>
</dbReference>
<sequence>MPKAKKNRLAQTHKLASLSDHLSKATNFTSEEVRMLLLIHQKMEEIGPLDRNRFREILSIVFAITDDVMLDLVFRAFDHDQDGFINDIEWVRGMSTMLRGTLEQLTDFTYNVYDMNGDGSLAREELHHCLKGCILSGYGIDDDEIEDCERDIVEIAMKKLDTDRDGQITYEDFVRAVKKDALLLQACGCCIPSTRCASAFQSLITERYHLHSALYPKMPSARKDKQSRVFPGVSASSRGKLSKRPHSSQMLHLSSLSDREGSMAIVSTTNSSHEDIPVGPRASKAVNSSDQHLRRMSLSIVKYMQLDSTGRSSGEASQKKLSGSQGVVVNSIAAHLGLISVKR</sequence>
<dbReference type="SMART" id="SM00054">
    <property type="entry name" value="EFh"/>
    <property type="match status" value="3"/>
</dbReference>
<dbReference type="OrthoDB" id="191686at2759"/>
<dbReference type="OMA" id="FINDIEW"/>
<evidence type="ECO:0000313" key="7">
    <source>
        <dbReference type="Proteomes" id="UP000198287"/>
    </source>
</evidence>
<accession>A0A226E0G9</accession>